<dbReference type="Proteomes" id="UP001595828">
    <property type="component" value="Unassembled WGS sequence"/>
</dbReference>
<protein>
    <recommendedName>
        <fullName evidence="5">RcnB family protein</fullName>
    </recommendedName>
</protein>
<dbReference type="EMBL" id="JBHSDR010000003">
    <property type="protein sequence ID" value="MFC4294578.1"/>
    <property type="molecule type" value="Genomic_DNA"/>
</dbReference>
<name>A0ABV8RN95_9SPHN</name>
<feature type="region of interest" description="Disordered" evidence="1">
    <location>
        <begin position="24"/>
        <end position="124"/>
    </location>
</feature>
<evidence type="ECO:0000256" key="1">
    <source>
        <dbReference type="SAM" id="MobiDB-lite"/>
    </source>
</evidence>
<dbReference type="RefSeq" id="WP_379538027.1">
    <property type="nucleotide sequence ID" value="NZ_JBHSDR010000003.1"/>
</dbReference>
<feature type="signal peptide" evidence="2">
    <location>
        <begin position="1"/>
        <end position="19"/>
    </location>
</feature>
<evidence type="ECO:0000256" key="2">
    <source>
        <dbReference type="SAM" id="SignalP"/>
    </source>
</evidence>
<feature type="compositionally biased region" description="Gly residues" evidence="1">
    <location>
        <begin position="52"/>
        <end position="65"/>
    </location>
</feature>
<evidence type="ECO:0008006" key="5">
    <source>
        <dbReference type="Google" id="ProtNLM"/>
    </source>
</evidence>
<feature type="chain" id="PRO_5047500074" description="RcnB family protein" evidence="2">
    <location>
        <begin position="20"/>
        <end position="339"/>
    </location>
</feature>
<sequence length="339" mass="35784">MRKLIIGAAAIALAGGALHADPGGGKGGGNPGGGHGNAGGHAAAGPAVEHGNGNGNANKGGGKDVGPGNAHVSRGNGGNDHAVVSRGAEKKAQAATSRAVERGNFGKAIKGPQNDRGVQAAAVRRDDSKVKVAGTNLPYSWHQADSHGLIDGCPPGLAKKNNGCQPPGQVRVNYPAYNDTYYRPDWWGYSGYNDGRYGYYDGYLLRMNDSNSVLGYIPLLGGALGIGNTWPSYYASQPLPPYYQDYYGLTPNGYRYADDALYGIDPQTNAITSIVALLTGQDISVGQPLPTSYDVYNVPYSYRDRYADGPDSLYRYSDGYVYQVDPTTRLVQTAIQLLT</sequence>
<comment type="caution">
    <text evidence="3">The sequence shown here is derived from an EMBL/GenBank/DDBJ whole genome shotgun (WGS) entry which is preliminary data.</text>
</comment>
<reference evidence="4" key="1">
    <citation type="journal article" date="2019" name="Int. J. Syst. Evol. Microbiol.">
        <title>The Global Catalogue of Microorganisms (GCM) 10K type strain sequencing project: providing services to taxonomists for standard genome sequencing and annotation.</title>
        <authorList>
            <consortium name="The Broad Institute Genomics Platform"/>
            <consortium name="The Broad Institute Genome Sequencing Center for Infectious Disease"/>
            <person name="Wu L."/>
            <person name="Ma J."/>
        </authorList>
    </citation>
    <scope>NUCLEOTIDE SEQUENCE [LARGE SCALE GENOMIC DNA]</scope>
    <source>
        <strain evidence="4">CGMCC 1.12989</strain>
    </source>
</reference>
<keyword evidence="2" id="KW-0732">Signal</keyword>
<proteinExistence type="predicted"/>
<keyword evidence="4" id="KW-1185">Reference proteome</keyword>
<evidence type="ECO:0000313" key="3">
    <source>
        <dbReference type="EMBL" id="MFC4294578.1"/>
    </source>
</evidence>
<accession>A0ABV8RN95</accession>
<feature type="compositionally biased region" description="Gly residues" evidence="1">
    <location>
        <begin position="24"/>
        <end position="39"/>
    </location>
</feature>
<evidence type="ECO:0000313" key="4">
    <source>
        <dbReference type="Proteomes" id="UP001595828"/>
    </source>
</evidence>
<organism evidence="3 4">
    <name type="scientific">Novosphingobium tardum</name>
    <dbReference type="NCBI Taxonomy" id="1538021"/>
    <lineage>
        <taxon>Bacteria</taxon>
        <taxon>Pseudomonadati</taxon>
        <taxon>Pseudomonadota</taxon>
        <taxon>Alphaproteobacteria</taxon>
        <taxon>Sphingomonadales</taxon>
        <taxon>Sphingomonadaceae</taxon>
        <taxon>Novosphingobium</taxon>
    </lineage>
</organism>
<gene>
    <name evidence="3" type="ORF">ACFO0A_05835</name>
</gene>